<gene>
    <name evidence="2" type="ORF">GON03_22375</name>
</gene>
<keyword evidence="1" id="KW-0732">Signal</keyword>
<feature type="signal peptide" evidence="1">
    <location>
        <begin position="1"/>
        <end position="19"/>
    </location>
</feature>
<evidence type="ECO:0000313" key="2">
    <source>
        <dbReference type="EMBL" id="MVQ51936.1"/>
    </source>
</evidence>
<accession>A0A6L6XZU5</accession>
<proteinExistence type="predicted"/>
<dbReference type="Proteomes" id="UP000473525">
    <property type="component" value="Unassembled WGS sequence"/>
</dbReference>
<feature type="chain" id="PRO_5038363784" evidence="1">
    <location>
        <begin position="20"/>
        <end position="165"/>
    </location>
</feature>
<protein>
    <submittedName>
        <fullName evidence="2">Uncharacterized protein</fullName>
    </submittedName>
</protein>
<dbReference type="AlphaFoldDB" id="A0A6L6XZU5"/>
<dbReference type="EMBL" id="WSEK01000005">
    <property type="protein sequence ID" value="MVQ51936.1"/>
    <property type="molecule type" value="Genomic_DNA"/>
</dbReference>
<name>A0A6L6XZU5_9ACTN</name>
<reference evidence="2 3" key="1">
    <citation type="submission" date="2019-12" db="EMBL/GenBank/DDBJ databases">
        <authorList>
            <person name="Huq M.A."/>
        </authorList>
    </citation>
    <scope>NUCLEOTIDE SEQUENCE [LARGE SCALE GENOMIC DNA]</scope>
    <source>
        <strain evidence="2 3">MAH-18</strain>
    </source>
</reference>
<sequence>MIWKHVTVAAVAAALVATAAPSSADTVRRKDPLGDAPASIDIASATYTHADQHLRVVARIPDLGSRGTAALSLSKFGIFEAGYVVQIRKRPGQPPRTRLLFFDHFDLRPRACDDLTGTWRRQTVTLAVARSCLTGHAQRRMFAQFGIQRGVEVDRAPAVTRLRRG</sequence>
<comment type="caution">
    <text evidence="2">The sequence shown here is derived from an EMBL/GenBank/DDBJ whole genome shotgun (WGS) entry which is preliminary data.</text>
</comment>
<keyword evidence="3" id="KW-1185">Reference proteome</keyword>
<organism evidence="2 3">
    <name type="scientific">Nocardioides agri</name>
    <dbReference type="NCBI Taxonomy" id="2682843"/>
    <lineage>
        <taxon>Bacteria</taxon>
        <taxon>Bacillati</taxon>
        <taxon>Actinomycetota</taxon>
        <taxon>Actinomycetes</taxon>
        <taxon>Propionibacteriales</taxon>
        <taxon>Nocardioidaceae</taxon>
        <taxon>Nocardioides</taxon>
    </lineage>
</organism>
<evidence type="ECO:0000256" key="1">
    <source>
        <dbReference type="SAM" id="SignalP"/>
    </source>
</evidence>
<dbReference type="RefSeq" id="WP_157346987.1">
    <property type="nucleotide sequence ID" value="NZ_WSEK01000005.1"/>
</dbReference>
<evidence type="ECO:0000313" key="3">
    <source>
        <dbReference type="Proteomes" id="UP000473525"/>
    </source>
</evidence>